<keyword evidence="1" id="KW-0611">Plant defense</keyword>
<name>A0ABM3HGN5_9MYRT</name>
<dbReference type="Pfam" id="PF23247">
    <property type="entry name" value="LRR_RPS2"/>
    <property type="match status" value="3"/>
</dbReference>
<dbReference type="Proteomes" id="UP000827889">
    <property type="component" value="Chromosome 5"/>
</dbReference>
<accession>A0ABM3HGN5</accession>
<proteinExistence type="predicted"/>
<sequence>MEILHGDFHDEEFFCKLRVLELRHLSKESGTSTSRFIESLTKLEELVIRESYPEQPSNNVEAMEGPSQEQKVILPFSRQIKHLKALNVSYCDGLSSMFTPTIAENLVALTKLRISNCRILTEVISDKGSKEGHEVAFHHLKCMELDGLIELKCFSSGGCALIFPLLEDVIVNVCPNMKFFSEGPIEAPKLDRVKATIVGAEFVRLNSRHAFTPSMAWCLANIYHMEIRECDRMEGVIEDEGQGSAVEKISFPRLRRMILKRLPNLTSFLLRKNHTLDCHKIQYLRISRCPKMRSLTWQSSMDIDHGTPSLFTPRVQFLGLEQIVLSHMDNLSKIWTDNPLDTLTFDSVLEVKVKNCESLENLFPHWVATSLTQLGKLQVESCRIEEIVAKGDNTPHSNIAQVLFPKLTSLVLHDVPRLKTFCPNLPTLNWQFLKELQVTHCDKLNMLSFAASMSKCPQRDDQEDLSNQEVHSSFERV</sequence>
<dbReference type="InterPro" id="IPR050905">
    <property type="entry name" value="Plant_NBS-LRR"/>
</dbReference>
<evidence type="ECO:0000313" key="4">
    <source>
        <dbReference type="Proteomes" id="UP000827889"/>
    </source>
</evidence>
<dbReference type="SUPFAM" id="SSF52047">
    <property type="entry name" value="RNI-like"/>
    <property type="match status" value="2"/>
</dbReference>
<dbReference type="PANTHER" id="PTHR33463">
    <property type="entry name" value="NB-ARC DOMAIN-CONTAINING PROTEIN-RELATED"/>
    <property type="match status" value="1"/>
</dbReference>
<keyword evidence="4" id="KW-1185">Reference proteome</keyword>
<feature type="domain" description="Disease resistance protein At4g27190-like leucine-rich repeats" evidence="3">
    <location>
        <begin position="210"/>
        <end position="295"/>
    </location>
</feature>
<dbReference type="InterPro" id="IPR057135">
    <property type="entry name" value="At4g27190-like_LRR"/>
</dbReference>
<organism evidence="4 5">
    <name type="scientific">Rhodamnia argentea</name>
    <dbReference type="NCBI Taxonomy" id="178133"/>
    <lineage>
        <taxon>Eukaryota</taxon>
        <taxon>Viridiplantae</taxon>
        <taxon>Streptophyta</taxon>
        <taxon>Embryophyta</taxon>
        <taxon>Tracheophyta</taxon>
        <taxon>Spermatophyta</taxon>
        <taxon>Magnoliopsida</taxon>
        <taxon>eudicotyledons</taxon>
        <taxon>Gunneridae</taxon>
        <taxon>Pentapetalae</taxon>
        <taxon>rosids</taxon>
        <taxon>malvids</taxon>
        <taxon>Myrtales</taxon>
        <taxon>Myrtaceae</taxon>
        <taxon>Myrtoideae</taxon>
        <taxon>Myrteae</taxon>
        <taxon>Australasian group</taxon>
        <taxon>Rhodamnia</taxon>
    </lineage>
</organism>
<feature type="domain" description="Disease resistance protein At4g27190-like leucine-rich repeats" evidence="3">
    <location>
        <begin position="318"/>
        <end position="383"/>
    </location>
</feature>
<dbReference type="PANTHER" id="PTHR33463:SF203">
    <property type="entry name" value="AAA+ ATPASE DOMAIN-CONTAINING PROTEIN"/>
    <property type="match status" value="1"/>
</dbReference>
<dbReference type="InterPro" id="IPR032675">
    <property type="entry name" value="LRR_dom_sf"/>
</dbReference>
<evidence type="ECO:0000259" key="3">
    <source>
        <dbReference type="Pfam" id="PF23247"/>
    </source>
</evidence>
<protein>
    <submittedName>
        <fullName evidence="5">Uncharacterized protein LOC125315330</fullName>
    </submittedName>
</protein>
<evidence type="ECO:0000256" key="2">
    <source>
        <dbReference type="SAM" id="MobiDB-lite"/>
    </source>
</evidence>
<reference evidence="5" key="1">
    <citation type="submission" date="2025-08" db="UniProtKB">
        <authorList>
            <consortium name="RefSeq"/>
        </authorList>
    </citation>
    <scope>IDENTIFICATION</scope>
    <source>
        <tissue evidence="5">Leaf</tissue>
    </source>
</reference>
<evidence type="ECO:0000256" key="1">
    <source>
        <dbReference type="ARBA" id="ARBA00022821"/>
    </source>
</evidence>
<dbReference type="RefSeq" id="XP_048135747.1">
    <property type="nucleotide sequence ID" value="XM_048279790.1"/>
</dbReference>
<feature type="region of interest" description="Disordered" evidence="2">
    <location>
        <begin position="458"/>
        <end position="477"/>
    </location>
</feature>
<dbReference type="GeneID" id="125315330"/>
<evidence type="ECO:0000313" key="5">
    <source>
        <dbReference type="RefSeq" id="XP_048135747.1"/>
    </source>
</evidence>
<feature type="domain" description="Disease resistance protein At4g27190-like leucine-rich repeats" evidence="3">
    <location>
        <begin position="75"/>
        <end position="178"/>
    </location>
</feature>
<gene>
    <name evidence="5" type="primary">LOC125315330</name>
</gene>
<dbReference type="Gene3D" id="3.80.10.10">
    <property type="entry name" value="Ribonuclease Inhibitor"/>
    <property type="match status" value="2"/>
</dbReference>